<feature type="domain" description="HTH asnC-type" evidence="4">
    <location>
        <begin position="1"/>
        <end position="62"/>
    </location>
</feature>
<evidence type="ECO:0000256" key="3">
    <source>
        <dbReference type="ARBA" id="ARBA00023163"/>
    </source>
</evidence>
<proteinExistence type="predicted"/>
<dbReference type="InterPro" id="IPR036388">
    <property type="entry name" value="WH-like_DNA-bd_sf"/>
</dbReference>
<dbReference type="GO" id="GO:0043565">
    <property type="term" value="F:sequence-specific DNA binding"/>
    <property type="evidence" value="ECO:0007669"/>
    <property type="project" value="InterPro"/>
</dbReference>
<name>A0A5P1RGM3_9GAMM</name>
<dbReference type="PRINTS" id="PR00033">
    <property type="entry name" value="HTHASNC"/>
</dbReference>
<keyword evidence="3" id="KW-0804">Transcription</keyword>
<dbReference type="SUPFAM" id="SSF54909">
    <property type="entry name" value="Dimeric alpha+beta barrel"/>
    <property type="match status" value="1"/>
</dbReference>
<dbReference type="Gene3D" id="1.10.10.10">
    <property type="entry name" value="Winged helix-like DNA-binding domain superfamily/Winged helix DNA-binding domain"/>
    <property type="match status" value="1"/>
</dbReference>
<keyword evidence="6" id="KW-1185">Reference proteome</keyword>
<dbReference type="InterPro" id="IPR011991">
    <property type="entry name" value="ArsR-like_HTH"/>
</dbReference>
<dbReference type="GO" id="GO:0005829">
    <property type="term" value="C:cytosol"/>
    <property type="evidence" value="ECO:0007669"/>
    <property type="project" value="TreeGrafter"/>
</dbReference>
<gene>
    <name evidence="5" type="ORF">F0U83_00175</name>
</gene>
<dbReference type="GO" id="GO:0006355">
    <property type="term" value="P:regulation of DNA-templated transcription"/>
    <property type="evidence" value="ECO:0007669"/>
    <property type="project" value="UniProtKB-ARBA"/>
</dbReference>
<dbReference type="AlphaFoldDB" id="A0A5P1RGM3"/>
<dbReference type="GO" id="GO:0043200">
    <property type="term" value="P:response to amino acid"/>
    <property type="evidence" value="ECO:0007669"/>
    <property type="project" value="TreeGrafter"/>
</dbReference>
<dbReference type="InterPro" id="IPR019887">
    <property type="entry name" value="Tscrpt_reg_AsnC/Lrp_C"/>
</dbReference>
<reference evidence="5 6" key="1">
    <citation type="journal article" date="2019" name="Biochem. Eng. J.">
        <title>Metabolic engineering of the marine bacteria Neptunomonas concharum for the production of acetoin and meso-2,3-butanediol from acetate.</title>
        <authorList>
            <person name="Li W."/>
            <person name="Pu N."/>
            <person name="Liu C.-X."/>
            <person name="Yuan Q.-P."/>
            <person name="Li Z.-J."/>
        </authorList>
    </citation>
    <scope>NUCLEOTIDE SEQUENCE [LARGE SCALE GENOMIC DNA]</scope>
    <source>
        <strain evidence="5 6">JCM17730</strain>
    </source>
</reference>
<dbReference type="InterPro" id="IPR019888">
    <property type="entry name" value="Tscrpt_reg_AsnC-like"/>
</dbReference>
<dbReference type="InterPro" id="IPR011008">
    <property type="entry name" value="Dimeric_a/b-barrel"/>
</dbReference>
<dbReference type="Pfam" id="PF13404">
    <property type="entry name" value="HTH_AsnC-type"/>
    <property type="match status" value="1"/>
</dbReference>
<evidence type="ECO:0000256" key="1">
    <source>
        <dbReference type="ARBA" id="ARBA00023015"/>
    </source>
</evidence>
<dbReference type="PANTHER" id="PTHR30154:SF53">
    <property type="entry name" value="HTH-TYPE TRANSCRIPTIONAL REGULATOR LRPC"/>
    <property type="match status" value="1"/>
</dbReference>
<dbReference type="EMBL" id="CP043869">
    <property type="protein sequence ID" value="QEQ98261.1"/>
    <property type="molecule type" value="Genomic_DNA"/>
</dbReference>
<accession>A0A5P1RGM3</accession>
<dbReference type="PROSITE" id="PS50956">
    <property type="entry name" value="HTH_ASNC_2"/>
    <property type="match status" value="1"/>
</dbReference>
<dbReference type="InterPro" id="IPR000485">
    <property type="entry name" value="AsnC-type_HTH_dom"/>
</dbReference>
<dbReference type="SMART" id="SM00344">
    <property type="entry name" value="HTH_ASNC"/>
    <property type="match status" value="1"/>
</dbReference>
<dbReference type="OrthoDB" id="5476at2"/>
<dbReference type="SUPFAM" id="SSF46785">
    <property type="entry name" value="Winged helix' DNA-binding domain"/>
    <property type="match status" value="1"/>
</dbReference>
<keyword evidence="1" id="KW-0805">Transcription regulation</keyword>
<dbReference type="PANTHER" id="PTHR30154">
    <property type="entry name" value="LEUCINE-RESPONSIVE REGULATORY PROTEIN"/>
    <property type="match status" value="1"/>
</dbReference>
<dbReference type="Proteomes" id="UP000324760">
    <property type="component" value="Chromosome"/>
</dbReference>
<organism evidence="5 6">
    <name type="scientific">Neptunomonas concharum</name>
    <dbReference type="NCBI Taxonomy" id="1031538"/>
    <lineage>
        <taxon>Bacteria</taxon>
        <taxon>Pseudomonadati</taxon>
        <taxon>Pseudomonadota</taxon>
        <taxon>Gammaproteobacteria</taxon>
        <taxon>Oceanospirillales</taxon>
        <taxon>Oceanospirillaceae</taxon>
        <taxon>Neptunomonas</taxon>
    </lineage>
</organism>
<evidence type="ECO:0000313" key="6">
    <source>
        <dbReference type="Proteomes" id="UP000324760"/>
    </source>
</evidence>
<dbReference type="Gene3D" id="3.30.70.920">
    <property type="match status" value="1"/>
</dbReference>
<dbReference type="Pfam" id="PF01037">
    <property type="entry name" value="AsnC_trans_reg"/>
    <property type="match status" value="1"/>
</dbReference>
<evidence type="ECO:0000256" key="2">
    <source>
        <dbReference type="ARBA" id="ARBA00023125"/>
    </source>
</evidence>
<protein>
    <submittedName>
        <fullName evidence="5">Lrp/AsnC family transcriptional regulator</fullName>
    </submittedName>
</protein>
<sequence length="151" mass="17149">MDNTNRRILKALQEDARISYAELGKQVHLSAPAVAERMRKMERDGIITGYRLSVDLDKVGLPILAIVQCKVFPAMERKFKDLLLTIPDLIECYNTTGEQAFVIKIATQSMARLDEILETFGDMCDTNTMMVLSTPVYRTLPDTFFQQPDSQ</sequence>
<dbReference type="KEGG" id="ncu:F0U83_00175"/>
<dbReference type="FunFam" id="1.10.10.10:FF:000186">
    <property type="entry name" value="AsnC family transcriptional regulator"/>
    <property type="match status" value="1"/>
</dbReference>
<dbReference type="CDD" id="cd00090">
    <property type="entry name" value="HTH_ARSR"/>
    <property type="match status" value="1"/>
</dbReference>
<evidence type="ECO:0000313" key="5">
    <source>
        <dbReference type="EMBL" id="QEQ98261.1"/>
    </source>
</evidence>
<keyword evidence="2" id="KW-0238">DNA-binding</keyword>
<dbReference type="InterPro" id="IPR036390">
    <property type="entry name" value="WH_DNA-bd_sf"/>
</dbReference>
<evidence type="ECO:0000259" key="4">
    <source>
        <dbReference type="PROSITE" id="PS50956"/>
    </source>
</evidence>